<reference evidence="8 9" key="1">
    <citation type="journal article" date="2018" name="Nat. Ecol. Evol.">
        <title>Genomic signatures of mitonuclear coevolution across populations of Tigriopus californicus.</title>
        <authorList>
            <person name="Barreto F.S."/>
            <person name="Watson E.T."/>
            <person name="Lima T.G."/>
            <person name="Willett C.S."/>
            <person name="Edmands S."/>
            <person name="Li W."/>
            <person name="Burton R.S."/>
        </authorList>
    </citation>
    <scope>NUCLEOTIDE SEQUENCE [LARGE SCALE GENOMIC DNA]</scope>
    <source>
        <strain evidence="8 9">San Diego</strain>
    </source>
</reference>
<keyword evidence="2 5" id="KW-0238">DNA-binding</keyword>
<name>A0A553NPB9_TIGCA</name>
<dbReference type="PROSITE" id="PS00027">
    <property type="entry name" value="HOMEOBOX_1"/>
    <property type="match status" value="1"/>
</dbReference>
<gene>
    <name evidence="8" type="ORF">TCAL_09706</name>
</gene>
<keyword evidence="4 5" id="KW-0539">Nucleus</keyword>
<evidence type="ECO:0000259" key="7">
    <source>
        <dbReference type="PROSITE" id="PS50071"/>
    </source>
</evidence>
<dbReference type="AlphaFoldDB" id="A0A553NPB9"/>
<dbReference type="Gene3D" id="1.10.10.60">
    <property type="entry name" value="Homeodomain-like"/>
    <property type="match status" value="1"/>
</dbReference>
<evidence type="ECO:0000256" key="4">
    <source>
        <dbReference type="ARBA" id="ARBA00023242"/>
    </source>
</evidence>
<dbReference type="InterPro" id="IPR017970">
    <property type="entry name" value="Homeobox_CS"/>
</dbReference>
<dbReference type="PANTHER" id="PTHR24329:SF543">
    <property type="entry name" value="FI01017P-RELATED"/>
    <property type="match status" value="1"/>
</dbReference>
<dbReference type="CDD" id="cd00086">
    <property type="entry name" value="homeodomain"/>
    <property type="match status" value="1"/>
</dbReference>
<organism evidence="8 9">
    <name type="scientific">Tigriopus californicus</name>
    <name type="common">Marine copepod</name>
    <dbReference type="NCBI Taxonomy" id="6832"/>
    <lineage>
        <taxon>Eukaryota</taxon>
        <taxon>Metazoa</taxon>
        <taxon>Ecdysozoa</taxon>
        <taxon>Arthropoda</taxon>
        <taxon>Crustacea</taxon>
        <taxon>Multicrustacea</taxon>
        <taxon>Hexanauplia</taxon>
        <taxon>Copepoda</taxon>
        <taxon>Harpacticoida</taxon>
        <taxon>Harpacticidae</taxon>
        <taxon>Tigriopus</taxon>
    </lineage>
</organism>
<dbReference type="InterPro" id="IPR050649">
    <property type="entry name" value="Paired_Homeobox_TFs"/>
</dbReference>
<evidence type="ECO:0000256" key="6">
    <source>
        <dbReference type="RuleBase" id="RU000682"/>
    </source>
</evidence>
<keyword evidence="3 5" id="KW-0371">Homeobox</keyword>
<dbReference type="Proteomes" id="UP000318571">
    <property type="component" value="Chromosome 4"/>
</dbReference>
<dbReference type="PROSITE" id="PS50071">
    <property type="entry name" value="HOMEOBOX_2"/>
    <property type="match status" value="1"/>
</dbReference>
<dbReference type="Pfam" id="PF00046">
    <property type="entry name" value="Homeodomain"/>
    <property type="match status" value="1"/>
</dbReference>
<dbReference type="STRING" id="6832.A0A553NPB9"/>
<evidence type="ECO:0000313" key="9">
    <source>
        <dbReference type="Proteomes" id="UP000318571"/>
    </source>
</evidence>
<accession>A0A553NPB9</accession>
<dbReference type="SUPFAM" id="SSF46689">
    <property type="entry name" value="Homeodomain-like"/>
    <property type="match status" value="1"/>
</dbReference>
<dbReference type="GO" id="GO:0000977">
    <property type="term" value="F:RNA polymerase II transcription regulatory region sequence-specific DNA binding"/>
    <property type="evidence" value="ECO:0007669"/>
    <property type="project" value="TreeGrafter"/>
</dbReference>
<dbReference type="EMBL" id="VCGU01000011">
    <property type="protein sequence ID" value="TRY67274.1"/>
    <property type="molecule type" value="Genomic_DNA"/>
</dbReference>
<comment type="caution">
    <text evidence="8">The sequence shown here is derived from an EMBL/GenBank/DDBJ whole genome shotgun (WGS) entry which is preliminary data.</text>
</comment>
<dbReference type="GO" id="GO:0005634">
    <property type="term" value="C:nucleus"/>
    <property type="evidence" value="ECO:0007669"/>
    <property type="project" value="UniProtKB-SubCell"/>
</dbReference>
<dbReference type="PANTHER" id="PTHR24329">
    <property type="entry name" value="HOMEOBOX PROTEIN ARISTALESS"/>
    <property type="match status" value="1"/>
</dbReference>
<dbReference type="InterPro" id="IPR009057">
    <property type="entry name" value="Homeodomain-like_sf"/>
</dbReference>
<sequence>MGKQKESDADQGTSTNKPLLVAEYYTPIIQLNPIWANPASIPKCFLTHQYSDQKTVRFSLLQLLQLLRSKFRLILEMDHYGIIDGSTELCRQEDVFLTTQRLPSFETLTNQMFAGINDSSLKNSLASTTINVAPPGPVTLPPSSTATPDTEGLFTTAVLQDPQPEAKSSTTKKAKKKKTRTTFTALQLEELECAFEKAPYPDVFAREELALKLSLTESRVQVWFQNRRAKWRKREPSRKSGSMEGCSNGPVSHCFSQAPVMNLTPYPLNPNHIQPDANIGTADLSGDGSNIDMSGMPPKNHFIGGMSYWHGGTFQCSFPEYIDDMDIGKLDPIDGSEFHAYHVSP</sequence>
<comment type="subcellular location">
    <subcellularLocation>
        <location evidence="1 5 6">Nucleus</location>
    </subcellularLocation>
</comment>
<feature type="DNA-binding region" description="Homeobox" evidence="5">
    <location>
        <begin position="176"/>
        <end position="235"/>
    </location>
</feature>
<evidence type="ECO:0000256" key="1">
    <source>
        <dbReference type="ARBA" id="ARBA00004123"/>
    </source>
</evidence>
<dbReference type="SMART" id="SM00389">
    <property type="entry name" value="HOX"/>
    <property type="match status" value="1"/>
</dbReference>
<proteinExistence type="predicted"/>
<dbReference type="GO" id="GO:0000981">
    <property type="term" value="F:DNA-binding transcription factor activity, RNA polymerase II-specific"/>
    <property type="evidence" value="ECO:0007669"/>
    <property type="project" value="InterPro"/>
</dbReference>
<dbReference type="FunFam" id="1.10.10.60:FF:000679">
    <property type="entry name" value="Homeobox protein aristaless"/>
    <property type="match status" value="1"/>
</dbReference>
<keyword evidence="9" id="KW-1185">Reference proteome</keyword>
<feature type="domain" description="Homeobox" evidence="7">
    <location>
        <begin position="174"/>
        <end position="234"/>
    </location>
</feature>
<evidence type="ECO:0000256" key="2">
    <source>
        <dbReference type="ARBA" id="ARBA00023125"/>
    </source>
</evidence>
<evidence type="ECO:0000256" key="5">
    <source>
        <dbReference type="PROSITE-ProRule" id="PRU00108"/>
    </source>
</evidence>
<dbReference type="InterPro" id="IPR001356">
    <property type="entry name" value="HD"/>
</dbReference>
<evidence type="ECO:0000256" key="3">
    <source>
        <dbReference type="ARBA" id="ARBA00023155"/>
    </source>
</evidence>
<protein>
    <recommendedName>
        <fullName evidence="7">Homeobox domain-containing protein</fullName>
    </recommendedName>
</protein>
<evidence type="ECO:0000313" key="8">
    <source>
        <dbReference type="EMBL" id="TRY67274.1"/>
    </source>
</evidence>